<sequence length="122" mass="12005">MNKLVIALALCAALAACKKEEAPAADAAAAPAADAAAAPADAAAVAAAPAASGLPQECEDYLNRAKACFAKSGGNAAAAAFQQGIDQSKAQWEAMADKSGLAPACKQANDQFAQVVAALKCE</sequence>
<feature type="chain" id="PRO_5020681557" description="Glutaconyl-CoA decarboxylase subunit gamma" evidence="1">
    <location>
        <begin position="19"/>
        <end position="122"/>
    </location>
</feature>
<keyword evidence="1" id="KW-0732">Signal</keyword>
<comment type="caution">
    <text evidence="2">The sequence shown here is derived from an EMBL/GenBank/DDBJ whole genome shotgun (WGS) entry which is preliminary data.</text>
</comment>
<gene>
    <name evidence="2" type="ORF">FCE95_10660</name>
</gene>
<keyword evidence="3" id="KW-1185">Reference proteome</keyword>
<dbReference type="Proteomes" id="UP000308707">
    <property type="component" value="Unassembled WGS sequence"/>
</dbReference>
<protein>
    <recommendedName>
        <fullName evidence="4">Glutaconyl-CoA decarboxylase subunit gamma</fullName>
    </recommendedName>
</protein>
<organism evidence="2 3">
    <name type="scientific">Luteimonas gilva</name>
    <dbReference type="NCBI Taxonomy" id="2572684"/>
    <lineage>
        <taxon>Bacteria</taxon>
        <taxon>Pseudomonadati</taxon>
        <taxon>Pseudomonadota</taxon>
        <taxon>Gammaproteobacteria</taxon>
        <taxon>Lysobacterales</taxon>
        <taxon>Lysobacteraceae</taxon>
        <taxon>Luteimonas</taxon>
    </lineage>
</organism>
<dbReference type="PROSITE" id="PS51257">
    <property type="entry name" value="PROKAR_LIPOPROTEIN"/>
    <property type="match status" value="1"/>
</dbReference>
<dbReference type="AlphaFoldDB" id="A0A4V5ZQ07"/>
<dbReference type="EMBL" id="SZUA01000002">
    <property type="protein sequence ID" value="TKR31143.1"/>
    <property type="molecule type" value="Genomic_DNA"/>
</dbReference>
<evidence type="ECO:0008006" key="4">
    <source>
        <dbReference type="Google" id="ProtNLM"/>
    </source>
</evidence>
<evidence type="ECO:0000313" key="3">
    <source>
        <dbReference type="Proteomes" id="UP000308707"/>
    </source>
</evidence>
<accession>A0A4V5ZQ07</accession>
<proteinExistence type="predicted"/>
<dbReference type="OrthoDB" id="5987796at2"/>
<evidence type="ECO:0000313" key="2">
    <source>
        <dbReference type="EMBL" id="TKR31143.1"/>
    </source>
</evidence>
<reference evidence="2 3" key="1">
    <citation type="submission" date="2019-04" db="EMBL/GenBank/DDBJ databases">
        <title>Reference strain of H23.</title>
        <authorList>
            <person name="Luo X."/>
        </authorList>
    </citation>
    <scope>NUCLEOTIDE SEQUENCE [LARGE SCALE GENOMIC DNA]</scope>
    <source>
        <strain evidence="2 3">H23</strain>
    </source>
</reference>
<evidence type="ECO:0000256" key="1">
    <source>
        <dbReference type="SAM" id="SignalP"/>
    </source>
</evidence>
<feature type="signal peptide" evidence="1">
    <location>
        <begin position="1"/>
        <end position="18"/>
    </location>
</feature>
<name>A0A4V5ZQ07_9GAMM</name>